<evidence type="ECO:0000313" key="3">
    <source>
        <dbReference type="EMBL" id="USQ81334.1"/>
    </source>
</evidence>
<proteinExistence type="predicted"/>
<accession>A0ABY4YXS7</accession>
<dbReference type="InterPro" id="IPR028037">
    <property type="entry name" value="Antitoxin_Rv0909/MT0933"/>
</dbReference>
<feature type="compositionally biased region" description="Pro residues" evidence="1">
    <location>
        <begin position="82"/>
        <end position="112"/>
    </location>
</feature>
<gene>
    <name evidence="3" type="ORF">NF556_06720</name>
</gene>
<dbReference type="Gene3D" id="3.10.450.50">
    <property type="match status" value="1"/>
</dbReference>
<dbReference type="InterPro" id="IPR037401">
    <property type="entry name" value="SnoaL-like"/>
</dbReference>
<dbReference type="SUPFAM" id="SSF54427">
    <property type="entry name" value="NTF2-like"/>
    <property type="match status" value="1"/>
</dbReference>
<dbReference type="Pfam" id="PF12680">
    <property type="entry name" value="SnoaL_2"/>
    <property type="match status" value="1"/>
</dbReference>
<dbReference type="Proteomes" id="UP001056455">
    <property type="component" value="Chromosome"/>
</dbReference>
<reference evidence="3" key="1">
    <citation type="submission" date="2022-06" db="EMBL/GenBank/DDBJ databases">
        <title>Ornithinimicrobium HY1793.</title>
        <authorList>
            <person name="Huang Y."/>
        </authorList>
    </citation>
    <scope>NUCLEOTIDE SEQUENCE</scope>
    <source>
        <strain evidence="3">HY1793</strain>
    </source>
</reference>
<feature type="domain" description="SnoaL-like" evidence="2">
    <location>
        <begin position="120"/>
        <end position="205"/>
    </location>
</feature>
<name>A0ABY4YXS7_9MICO</name>
<feature type="compositionally biased region" description="Basic and acidic residues" evidence="1">
    <location>
        <begin position="42"/>
        <end position="53"/>
    </location>
</feature>
<dbReference type="RefSeq" id="WP_252594745.1">
    <property type="nucleotide sequence ID" value="NZ_CP099489.1"/>
</dbReference>
<feature type="compositionally biased region" description="Low complexity" evidence="1">
    <location>
        <begin position="68"/>
        <end position="81"/>
    </location>
</feature>
<feature type="region of interest" description="Disordered" evidence="1">
    <location>
        <begin position="1"/>
        <end position="116"/>
    </location>
</feature>
<keyword evidence="4" id="KW-1185">Reference proteome</keyword>
<feature type="compositionally biased region" description="Basic and acidic residues" evidence="1">
    <location>
        <begin position="22"/>
        <end position="34"/>
    </location>
</feature>
<evidence type="ECO:0000313" key="4">
    <source>
        <dbReference type="Proteomes" id="UP001056455"/>
    </source>
</evidence>
<dbReference type="InterPro" id="IPR032710">
    <property type="entry name" value="NTF2-like_dom_sf"/>
</dbReference>
<protein>
    <submittedName>
        <fullName evidence="3">Rv0909 family putative TA system antitoxin</fullName>
    </submittedName>
</protein>
<organism evidence="3 4">
    <name type="scientific">Ornithinimicrobium faecis</name>
    <dbReference type="NCBI Taxonomy" id="2934158"/>
    <lineage>
        <taxon>Bacteria</taxon>
        <taxon>Bacillati</taxon>
        <taxon>Actinomycetota</taxon>
        <taxon>Actinomycetes</taxon>
        <taxon>Micrococcales</taxon>
        <taxon>Ornithinimicrobiaceae</taxon>
        <taxon>Ornithinimicrobium</taxon>
    </lineage>
</organism>
<sequence length="220" mass="22702">MGLLDNVKKAANAAKEQAGELAGKHGDKIDRAIDKGGSMIDQRTHGKYSDKIVKAQGAARNAADKVAGEAGPAAGSSAQGPVSPPPGTGTPPPPPPPGAGTPAPPPPPPPPASAALTSPVREFVDAVNAHDETAFLDSFGDTGVVDDWGREFVGREAIKEWSDKEFIGANGTMDVQQVTDTGGQVRVVADWRSTHANGLSEFTFDTAGHTINRMTIRGAH</sequence>
<dbReference type="Pfam" id="PF14013">
    <property type="entry name" value="MT0933_antitox"/>
    <property type="match status" value="1"/>
</dbReference>
<evidence type="ECO:0000259" key="2">
    <source>
        <dbReference type="Pfam" id="PF12680"/>
    </source>
</evidence>
<evidence type="ECO:0000256" key="1">
    <source>
        <dbReference type="SAM" id="MobiDB-lite"/>
    </source>
</evidence>
<dbReference type="EMBL" id="CP099489">
    <property type="protein sequence ID" value="USQ81334.1"/>
    <property type="molecule type" value="Genomic_DNA"/>
</dbReference>